<reference evidence="3" key="3">
    <citation type="submission" date="2025-09" db="UniProtKB">
        <authorList>
            <consortium name="Ensembl"/>
        </authorList>
    </citation>
    <scope>IDENTIFICATION</scope>
</reference>
<dbReference type="PANTHER" id="PTHR45858:SF2">
    <property type="entry name" value="FERM, ARHGEF AND PLECKSTRIN DOMAIN-CONTAINING PROTEIN 1"/>
    <property type="match status" value="1"/>
</dbReference>
<reference evidence="3" key="2">
    <citation type="submission" date="2025-08" db="UniProtKB">
        <authorList>
            <consortium name="Ensembl"/>
        </authorList>
    </citation>
    <scope>IDENTIFICATION</scope>
</reference>
<name>H3CSA0_TETNG</name>
<protein>
    <recommendedName>
        <fullName evidence="2">FERM domain-containing protein</fullName>
    </recommendedName>
</protein>
<organism evidence="3 4">
    <name type="scientific">Tetraodon nigroviridis</name>
    <name type="common">Spotted green pufferfish</name>
    <name type="synonym">Chelonodon nigroviridis</name>
    <dbReference type="NCBI Taxonomy" id="99883"/>
    <lineage>
        <taxon>Eukaryota</taxon>
        <taxon>Metazoa</taxon>
        <taxon>Chordata</taxon>
        <taxon>Craniata</taxon>
        <taxon>Vertebrata</taxon>
        <taxon>Euteleostomi</taxon>
        <taxon>Actinopterygii</taxon>
        <taxon>Neopterygii</taxon>
        <taxon>Teleostei</taxon>
        <taxon>Neoteleostei</taxon>
        <taxon>Acanthomorphata</taxon>
        <taxon>Eupercaria</taxon>
        <taxon>Tetraodontiformes</taxon>
        <taxon>Tetradontoidea</taxon>
        <taxon>Tetraodontidae</taxon>
        <taxon>Tetraodon</taxon>
    </lineage>
</organism>
<dbReference type="AlphaFoldDB" id="H3CSA0"/>
<accession>H3CSA0</accession>
<dbReference type="HOGENOM" id="CLU_1824646_0_0_1"/>
<dbReference type="InterPro" id="IPR051835">
    <property type="entry name" value="RAC1-GEF"/>
</dbReference>
<dbReference type="GO" id="GO:0005085">
    <property type="term" value="F:guanyl-nucleotide exchange factor activity"/>
    <property type="evidence" value="ECO:0007669"/>
    <property type="project" value="TreeGrafter"/>
</dbReference>
<dbReference type="InterPro" id="IPR000299">
    <property type="entry name" value="FERM_domain"/>
</dbReference>
<feature type="compositionally biased region" description="Polar residues" evidence="1">
    <location>
        <begin position="1"/>
        <end position="13"/>
    </location>
</feature>
<evidence type="ECO:0000256" key="1">
    <source>
        <dbReference type="SAM" id="MobiDB-lite"/>
    </source>
</evidence>
<dbReference type="FunFam" id="3.10.20.90:FF:000040">
    <property type="entry name" value="FERM, RhoGEF and pleckstrin domain-containing protein"/>
    <property type="match status" value="1"/>
</dbReference>
<reference evidence="4" key="1">
    <citation type="journal article" date="2004" name="Nature">
        <title>Genome duplication in the teleost fish Tetraodon nigroviridis reveals the early vertebrate proto-karyotype.</title>
        <authorList>
            <person name="Jaillon O."/>
            <person name="Aury J.-M."/>
            <person name="Brunet F."/>
            <person name="Petit J.-L."/>
            <person name="Stange-Thomann N."/>
            <person name="Mauceli E."/>
            <person name="Bouneau L."/>
            <person name="Fischer C."/>
            <person name="Ozouf-Costaz C."/>
            <person name="Bernot A."/>
            <person name="Nicaud S."/>
            <person name="Jaffe D."/>
            <person name="Fisher S."/>
            <person name="Lutfalla G."/>
            <person name="Dossat C."/>
            <person name="Segurens B."/>
            <person name="Dasilva C."/>
            <person name="Salanoubat M."/>
            <person name="Levy M."/>
            <person name="Boudet N."/>
            <person name="Castellano S."/>
            <person name="Anthouard V."/>
            <person name="Jubin C."/>
            <person name="Castelli V."/>
            <person name="Katinka M."/>
            <person name="Vacherie B."/>
            <person name="Biemont C."/>
            <person name="Skalli Z."/>
            <person name="Cattolico L."/>
            <person name="Poulain J."/>
            <person name="De Berardinis V."/>
            <person name="Cruaud C."/>
            <person name="Duprat S."/>
            <person name="Brottier P."/>
            <person name="Coutanceau J.-P."/>
            <person name="Gouzy J."/>
            <person name="Parra G."/>
            <person name="Lardier G."/>
            <person name="Chapple C."/>
            <person name="McKernan K.J."/>
            <person name="McEwan P."/>
            <person name="Bosak S."/>
            <person name="Kellis M."/>
            <person name="Volff J.-N."/>
            <person name="Guigo R."/>
            <person name="Zody M.C."/>
            <person name="Mesirov J."/>
            <person name="Lindblad-Toh K."/>
            <person name="Birren B."/>
            <person name="Nusbaum C."/>
            <person name="Kahn D."/>
            <person name="Robinson-Rechavi M."/>
            <person name="Laudet V."/>
            <person name="Schachter V."/>
            <person name="Quetier F."/>
            <person name="Saurin W."/>
            <person name="Scarpelli C."/>
            <person name="Wincker P."/>
            <person name="Lander E.S."/>
            <person name="Weissenbach J."/>
            <person name="Roest Crollius H."/>
        </authorList>
    </citation>
    <scope>NUCLEOTIDE SEQUENCE [LARGE SCALE GENOMIC DNA]</scope>
</reference>
<dbReference type="Pfam" id="PF09379">
    <property type="entry name" value="FERM_N"/>
    <property type="match status" value="1"/>
</dbReference>
<evidence type="ECO:0000313" key="3">
    <source>
        <dbReference type="Ensembl" id="ENSTNIP00000011134.1"/>
    </source>
</evidence>
<dbReference type="PANTHER" id="PTHR45858">
    <property type="entry name" value="FERM DOMAIN CONTAINING PROTEIN"/>
    <property type="match status" value="1"/>
</dbReference>
<dbReference type="SUPFAM" id="SSF54236">
    <property type="entry name" value="Ubiquitin-like"/>
    <property type="match status" value="1"/>
</dbReference>
<dbReference type="Ensembl" id="ENSTNIT00000011316.1">
    <property type="protein sequence ID" value="ENSTNIP00000011134.1"/>
    <property type="gene ID" value="ENSTNIG00000008304.1"/>
</dbReference>
<dbReference type="Proteomes" id="UP000007303">
    <property type="component" value="Unassembled WGS sequence"/>
</dbReference>
<dbReference type="PROSITE" id="PS50057">
    <property type="entry name" value="FERM_3"/>
    <property type="match status" value="1"/>
</dbReference>
<evidence type="ECO:0000259" key="2">
    <source>
        <dbReference type="PROSITE" id="PS50057"/>
    </source>
</evidence>
<feature type="domain" description="FERM" evidence="2">
    <location>
        <begin position="41"/>
        <end position="141"/>
    </location>
</feature>
<keyword evidence="4" id="KW-1185">Reference proteome</keyword>
<dbReference type="InParanoid" id="H3CSA0"/>
<dbReference type="OMA" id="LMWKTIN"/>
<feature type="region of interest" description="Disordered" evidence="1">
    <location>
        <begin position="1"/>
        <end position="41"/>
    </location>
</feature>
<sequence>MAEPAETSSTAGQRLSAPESFGVSTLEPGLRPPGQPPGRQVPIRVQMLDDTQEVFEIPHRSPGKALFDLVCDHLNLTERDYFGLEYTNHRKMAIRRKSILLSVVKTNVSLMWKTINQMTCIPLREVSTVGPAETTKDCLEP</sequence>
<dbReference type="GeneTree" id="ENSGT00940000155318"/>
<evidence type="ECO:0000313" key="4">
    <source>
        <dbReference type="Proteomes" id="UP000007303"/>
    </source>
</evidence>
<proteinExistence type="predicted"/>
<dbReference type="InterPro" id="IPR029071">
    <property type="entry name" value="Ubiquitin-like_domsf"/>
</dbReference>
<dbReference type="InterPro" id="IPR018979">
    <property type="entry name" value="FERM_N"/>
</dbReference>
<dbReference type="Gene3D" id="3.10.20.90">
    <property type="entry name" value="Phosphatidylinositol 3-kinase Catalytic Subunit, Chain A, domain 1"/>
    <property type="match status" value="1"/>
</dbReference>